<sequence>MCNFMHEIFILYMNISGRIIFLQMGRYGRLGEQRFHRQFENRFDFLTFNKTMVLPYVGKGSGLLSMRVSSVNPVSRRWDWVTLGRVARKTLRGLERTVFMDTLQQCRCF</sequence>
<gene>
    <name evidence="1" type="ORF">EZS27_033552</name>
</gene>
<organism evidence="1">
    <name type="scientific">termite gut metagenome</name>
    <dbReference type="NCBI Taxonomy" id="433724"/>
    <lineage>
        <taxon>unclassified sequences</taxon>
        <taxon>metagenomes</taxon>
        <taxon>organismal metagenomes</taxon>
    </lineage>
</organism>
<comment type="caution">
    <text evidence="1">The sequence shown here is derived from an EMBL/GenBank/DDBJ whole genome shotgun (WGS) entry which is preliminary data.</text>
</comment>
<dbReference type="AlphaFoldDB" id="A0A5J4Q515"/>
<evidence type="ECO:0000313" key="1">
    <source>
        <dbReference type="EMBL" id="KAA6316090.1"/>
    </source>
</evidence>
<reference evidence="1" key="1">
    <citation type="submission" date="2019-03" db="EMBL/GenBank/DDBJ databases">
        <title>Single cell metagenomics reveals metabolic interactions within the superorganism composed of flagellate Streblomastix strix and complex community of Bacteroidetes bacteria on its surface.</title>
        <authorList>
            <person name="Treitli S.C."/>
            <person name="Kolisko M."/>
            <person name="Husnik F."/>
            <person name="Keeling P."/>
            <person name="Hampl V."/>
        </authorList>
    </citation>
    <scope>NUCLEOTIDE SEQUENCE</scope>
    <source>
        <strain evidence="1">STM</strain>
    </source>
</reference>
<proteinExistence type="predicted"/>
<protein>
    <submittedName>
        <fullName evidence="1">Uncharacterized protein</fullName>
    </submittedName>
</protein>
<name>A0A5J4Q515_9ZZZZ</name>
<dbReference type="EMBL" id="SNRY01005006">
    <property type="protein sequence ID" value="KAA6316090.1"/>
    <property type="molecule type" value="Genomic_DNA"/>
</dbReference>
<accession>A0A5J4Q515</accession>